<evidence type="ECO:0000259" key="3">
    <source>
        <dbReference type="Pfam" id="PF00535"/>
    </source>
</evidence>
<dbReference type="Pfam" id="PF00535">
    <property type="entry name" value="Glycos_transf_2"/>
    <property type="match status" value="1"/>
</dbReference>
<evidence type="ECO:0000256" key="2">
    <source>
        <dbReference type="ARBA" id="ARBA00022679"/>
    </source>
</evidence>
<name>A0A927WA18_9CLOT</name>
<comment type="caution">
    <text evidence="4">The sequence shown here is derived from an EMBL/GenBank/DDBJ whole genome shotgun (WGS) entry which is preliminary data.</text>
</comment>
<dbReference type="SUPFAM" id="SSF53448">
    <property type="entry name" value="Nucleotide-diphospho-sugar transferases"/>
    <property type="match status" value="1"/>
</dbReference>
<sequence>MNPKISIIVPVYNVEKYINKCVDSILNQTFKDFELILIDDGSTDSSGKICDEYGELDERVIVIHKENGGVSSARNLGIRLAKGEYIGFIDSDDDIEINMHNEFILKCENFKYDLVVCSFKIINTISKTIKNSEILNTHTDYIKKSEIEKNILPKLLSQESCYGYGMYSVCNKIYKRELIVSNRLIFDEMRNHGEDLIFNINVITKVESMVLINKQLYNYYIRNRYSLSRKYDIFHYKYITSNHDFFIQLCDKYNFKDIIEKIDLAYISNTVSYMCNILKQGYSYKSSIIKNIIEDKKFIKLIGKYSNHSKIYKLINVCIHMKFGEGYTIALLEIFNFRNAIYRRISN</sequence>
<dbReference type="CDD" id="cd00761">
    <property type="entry name" value="Glyco_tranf_GTA_type"/>
    <property type="match status" value="1"/>
</dbReference>
<gene>
    <name evidence="4" type="ORF">E7215_16130</name>
</gene>
<feature type="domain" description="Glycosyltransferase 2-like" evidence="3">
    <location>
        <begin position="6"/>
        <end position="178"/>
    </location>
</feature>
<accession>A0A927WA18</accession>
<dbReference type="InterPro" id="IPR001173">
    <property type="entry name" value="Glyco_trans_2-like"/>
</dbReference>
<dbReference type="Gene3D" id="3.90.550.10">
    <property type="entry name" value="Spore Coat Polysaccharide Biosynthesis Protein SpsA, Chain A"/>
    <property type="match status" value="1"/>
</dbReference>
<evidence type="ECO:0000256" key="1">
    <source>
        <dbReference type="ARBA" id="ARBA00022676"/>
    </source>
</evidence>
<evidence type="ECO:0000313" key="4">
    <source>
        <dbReference type="EMBL" id="MBE6061671.1"/>
    </source>
</evidence>
<dbReference type="PANTHER" id="PTHR22916:SF51">
    <property type="entry name" value="GLYCOSYLTRANSFERASE EPSH-RELATED"/>
    <property type="match status" value="1"/>
</dbReference>
<evidence type="ECO:0000313" key="5">
    <source>
        <dbReference type="Proteomes" id="UP000768462"/>
    </source>
</evidence>
<dbReference type="Proteomes" id="UP000768462">
    <property type="component" value="Unassembled WGS sequence"/>
</dbReference>
<organism evidence="4 5">
    <name type="scientific">Clostridium sulfidigenes</name>
    <dbReference type="NCBI Taxonomy" id="318464"/>
    <lineage>
        <taxon>Bacteria</taxon>
        <taxon>Bacillati</taxon>
        <taxon>Bacillota</taxon>
        <taxon>Clostridia</taxon>
        <taxon>Eubacteriales</taxon>
        <taxon>Clostridiaceae</taxon>
        <taxon>Clostridium</taxon>
    </lineage>
</organism>
<dbReference type="InterPro" id="IPR029044">
    <property type="entry name" value="Nucleotide-diphossugar_trans"/>
</dbReference>
<dbReference type="PANTHER" id="PTHR22916">
    <property type="entry name" value="GLYCOSYLTRANSFERASE"/>
    <property type="match status" value="1"/>
</dbReference>
<reference evidence="4" key="1">
    <citation type="submission" date="2019-04" db="EMBL/GenBank/DDBJ databases">
        <title>Evolution of Biomass-Degrading Anaerobic Consortia Revealed by Metagenomics.</title>
        <authorList>
            <person name="Peng X."/>
        </authorList>
    </citation>
    <scope>NUCLEOTIDE SEQUENCE</scope>
    <source>
        <strain evidence="4">SIG254</strain>
    </source>
</reference>
<dbReference type="GO" id="GO:0016757">
    <property type="term" value="F:glycosyltransferase activity"/>
    <property type="evidence" value="ECO:0007669"/>
    <property type="project" value="UniProtKB-KW"/>
</dbReference>
<keyword evidence="1" id="KW-0328">Glycosyltransferase</keyword>
<dbReference type="EMBL" id="SVCM01000189">
    <property type="protein sequence ID" value="MBE6061671.1"/>
    <property type="molecule type" value="Genomic_DNA"/>
</dbReference>
<proteinExistence type="predicted"/>
<dbReference type="AlphaFoldDB" id="A0A927WA18"/>
<protein>
    <submittedName>
        <fullName evidence="4">Glycosyltransferase</fullName>
    </submittedName>
</protein>
<keyword evidence="2" id="KW-0808">Transferase</keyword>